<dbReference type="Pfam" id="PF00067">
    <property type="entry name" value="p450"/>
    <property type="match status" value="1"/>
</dbReference>
<proteinExistence type="predicted"/>
<sequence length="563" mass="63246">MDQNWPQLQETTTRLWIASAASALAFHLLIQNFELLELLVWQALGVATAVGAGAFYIDLQVLRSTPSDAAKHLAVSAMSFSLTLTVSIIIYRAFFHRLRRFPGPFAAKLSKLWSVYQSSKDFKYNLLLEDLHKKYGDVVRTGPRELSVARASALPQVTSCRKTIFYAHTDWKQARLGMLETRDLEDHRKRRRPWEMALGMKEIAGYDRDIQSAIGLFLDQIACEPGQRINITDWSAMLAYDLMGVVGFGKDFGSIRSGRQSPAIDALRSAMRALGVLFPVPWLINILGHIPGADGGLQPFAQCCRDLVAEKRKASERSEQPKDVISWLIRAFEEGGPSGAPTKEALDEDARALVIAGAETTYVTLVNAFYYLAAHPSVYANLQREIDAACPGGEASFTHDRVKNLPLLEAVINETLRLKPPVPLGQPRLTPPEGLRIDDDLFIPGDVHVSMPQWVIQRDERYYERPEEFVPERWVAGGEKAGMIKDRTAFFPFQTGEYAKAWQPLAYWEMKSVLARLALRYNIRFASAQDGKDFDAKTLATWTLSPPPLGMCFRERKGRERLA</sequence>
<dbReference type="PANTHER" id="PTHR24305:SF78">
    <property type="entry name" value="P450, PUTATIVE (EUROFUNG)-RELATED"/>
    <property type="match status" value="1"/>
</dbReference>
<dbReference type="InterPro" id="IPR002401">
    <property type="entry name" value="Cyt_P450_E_grp-I"/>
</dbReference>
<feature type="transmembrane region" description="Helical" evidence="1">
    <location>
        <begin position="15"/>
        <end position="31"/>
    </location>
</feature>
<protein>
    <submittedName>
        <fullName evidence="2">Cytochrome P450</fullName>
    </submittedName>
</protein>
<keyword evidence="1" id="KW-0812">Transmembrane</keyword>
<dbReference type="Gene3D" id="1.10.630.10">
    <property type="entry name" value="Cytochrome P450"/>
    <property type="match status" value="1"/>
</dbReference>
<dbReference type="SUPFAM" id="SSF48264">
    <property type="entry name" value="Cytochrome P450"/>
    <property type="match status" value="1"/>
</dbReference>
<dbReference type="EMBL" id="JAGTJR010000001">
    <property type="protein sequence ID" value="KAH7065583.1"/>
    <property type="molecule type" value="Genomic_DNA"/>
</dbReference>
<keyword evidence="1" id="KW-1133">Transmembrane helix</keyword>
<keyword evidence="1" id="KW-0472">Membrane</keyword>
<evidence type="ECO:0000313" key="3">
    <source>
        <dbReference type="Proteomes" id="UP000774617"/>
    </source>
</evidence>
<dbReference type="Proteomes" id="UP000774617">
    <property type="component" value="Unassembled WGS sequence"/>
</dbReference>
<feature type="transmembrane region" description="Helical" evidence="1">
    <location>
        <begin position="69"/>
        <end position="91"/>
    </location>
</feature>
<comment type="caution">
    <text evidence="2">The sequence shown here is derived from an EMBL/GenBank/DDBJ whole genome shotgun (WGS) entry which is preliminary data.</text>
</comment>
<dbReference type="InterPro" id="IPR001128">
    <property type="entry name" value="Cyt_P450"/>
</dbReference>
<reference evidence="2 3" key="1">
    <citation type="journal article" date="2021" name="Nat. Commun.">
        <title>Genetic determinants of endophytism in the Arabidopsis root mycobiome.</title>
        <authorList>
            <person name="Mesny F."/>
            <person name="Miyauchi S."/>
            <person name="Thiergart T."/>
            <person name="Pickel B."/>
            <person name="Atanasova L."/>
            <person name="Karlsson M."/>
            <person name="Huettel B."/>
            <person name="Barry K.W."/>
            <person name="Haridas S."/>
            <person name="Chen C."/>
            <person name="Bauer D."/>
            <person name="Andreopoulos W."/>
            <person name="Pangilinan J."/>
            <person name="LaButti K."/>
            <person name="Riley R."/>
            <person name="Lipzen A."/>
            <person name="Clum A."/>
            <person name="Drula E."/>
            <person name="Henrissat B."/>
            <person name="Kohler A."/>
            <person name="Grigoriev I.V."/>
            <person name="Martin F.M."/>
            <person name="Hacquard S."/>
        </authorList>
    </citation>
    <scope>NUCLEOTIDE SEQUENCE [LARGE SCALE GENOMIC DNA]</scope>
    <source>
        <strain evidence="2 3">MPI-SDFR-AT-0080</strain>
    </source>
</reference>
<organism evidence="2 3">
    <name type="scientific">Macrophomina phaseolina</name>
    <dbReference type="NCBI Taxonomy" id="35725"/>
    <lineage>
        <taxon>Eukaryota</taxon>
        <taxon>Fungi</taxon>
        <taxon>Dikarya</taxon>
        <taxon>Ascomycota</taxon>
        <taxon>Pezizomycotina</taxon>
        <taxon>Dothideomycetes</taxon>
        <taxon>Dothideomycetes incertae sedis</taxon>
        <taxon>Botryosphaeriales</taxon>
        <taxon>Botryosphaeriaceae</taxon>
        <taxon>Macrophomina</taxon>
    </lineage>
</organism>
<dbReference type="PANTHER" id="PTHR24305">
    <property type="entry name" value="CYTOCHROME P450"/>
    <property type="match status" value="1"/>
</dbReference>
<keyword evidence="3" id="KW-1185">Reference proteome</keyword>
<feature type="transmembrane region" description="Helical" evidence="1">
    <location>
        <begin position="38"/>
        <end position="57"/>
    </location>
</feature>
<dbReference type="CDD" id="cd11061">
    <property type="entry name" value="CYP67-like"/>
    <property type="match status" value="1"/>
</dbReference>
<dbReference type="PRINTS" id="PR00463">
    <property type="entry name" value="EP450I"/>
</dbReference>
<dbReference type="InterPro" id="IPR050121">
    <property type="entry name" value="Cytochrome_P450_monoxygenase"/>
</dbReference>
<accession>A0ABQ8GWF1</accession>
<gene>
    <name evidence="2" type="ORF">B0J12DRAFT_560913</name>
</gene>
<name>A0ABQ8GWF1_9PEZI</name>
<evidence type="ECO:0000313" key="2">
    <source>
        <dbReference type="EMBL" id="KAH7065583.1"/>
    </source>
</evidence>
<evidence type="ECO:0000256" key="1">
    <source>
        <dbReference type="SAM" id="Phobius"/>
    </source>
</evidence>
<dbReference type="InterPro" id="IPR036396">
    <property type="entry name" value="Cyt_P450_sf"/>
</dbReference>